<evidence type="ECO:0000313" key="2">
    <source>
        <dbReference type="EMBL" id="ATU82988.1"/>
    </source>
</evidence>
<keyword evidence="1" id="KW-0732">Signal</keyword>
<reference evidence="2" key="1">
    <citation type="submission" date="2016-10" db="EMBL/GenBank/DDBJ databases">
        <title>The assassin bug Pristhesancus plagipennis produces two different types of venom.</title>
        <authorList>
            <person name="Walker A.A."/>
            <person name="Herzig V."/>
            <person name="Jin J."/>
            <person name="Fry B.G."/>
            <person name="King G.F."/>
        </authorList>
    </citation>
    <scope>NUCLEOTIDE SEQUENCE</scope>
    <source>
        <tissue evidence="2">Venom/labial glands</tissue>
    </source>
</reference>
<feature type="signal peptide" evidence="1">
    <location>
        <begin position="1"/>
        <end position="21"/>
    </location>
</feature>
<proteinExistence type="evidence at transcript level"/>
<accession>A0A2K8JMD2</accession>
<evidence type="ECO:0008006" key="3">
    <source>
        <dbReference type="Google" id="ProtNLM"/>
    </source>
</evidence>
<dbReference type="EMBL" id="KY031237">
    <property type="protein sequence ID" value="ATU82988.1"/>
    <property type="molecule type" value="mRNA"/>
</dbReference>
<evidence type="ECO:0000256" key="1">
    <source>
        <dbReference type="SAM" id="SignalP"/>
    </source>
</evidence>
<feature type="chain" id="PRO_5014648758" description="Secreted protein" evidence="1">
    <location>
        <begin position="22"/>
        <end position="75"/>
    </location>
</feature>
<dbReference type="AlphaFoldDB" id="A0A2K8JMD2"/>
<sequence length="75" mass="8843">MLRIWLFKILILYLTISSISTKIGISDSFTLLNTTQYITPLFSPLEGVFRRACFKINLCIILHENRYCGFLYEFK</sequence>
<organism evidence="2">
    <name type="scientific">Pristhesancus plagipennis</name>
    <name type="common">Common assassin bug</name>
    <dbReference type="NCBI Taxonomy" id="1955184"/>
    <lineage>
        <taxon>Eukaryota</taxon>
        <taxon>Metazoa</taxon>
        <taxon>Ecdysozoa</taxon>
        <taxon>Arthropoda</taxon>
        <taxon>Hexapoda</taxon>
        <taxon>Insecta</taxon>
        <taxon>Pterygota</taxon>
        <taxon>Neoptera</taxon>
        <taxon>Paraneoptera</taxon>
        <taxon>Hemiptera</taxon>
        <taxon>Heteroptera</taxon>
        <taxon>Panheteroptera</taxon>
        <taxon>Cimicomorpha</taxon>
        <taxon>Reduviidae</taxon>
        <taxon>Harpactorinae</taxon>
        <taxon>Harpactorini</taxon>
        <taxon>Pristhesancus</taxon>
    </lineage>
</organism>
<protein>
    <recommendedName>
        <fullName evidence="3">Secreted protein</fullName>
    </recommendedName>
</protein>
<name>A0A2K8JMD2_PRIPG</name>